<proteinExistence type="predicted"/>
<sequence length="54" mass="5957">MTINNDDKNDILLPSDSASEATSAHDSVTHLAHMPYSNKLEHKNTLAPILKRVT</sequence>
<dbReference type="AlphaFoldDB" id="A0ABD1FNL3"/>
<organism evidence="2 3">
    <name type="scientific">Salvia divinorum</name>
    <name type="common">Maria pastora</name>
    <name type="synonym">Diviner's sage</name>
    <dbReference type="NCBI Taxonomy" id="28513"/>
    <lineage>
        <taxon>Eukaryota</taxon>
        <taxon>Viridiplantae</taxon>
        <taxon>Streptophyta</taxon>
        <taxon>Embryophyta</taxon>
        <taxon>Tracheophyta</taxon>
        <taxon>Spermatophyta</taxon>
        <taxon>Magnoliopsida</taxon>
        <taxon>eudicotyledons</taxon>
        <taxon>Gunneridae</taxon>
        <taxon>Pentapetalae</taxon>
        <taxon>asterids</taxon>
        <taxon>lamiids</taxon>
        <taxon>Lamiales</taxon>
        <taxon>Lamiaceae</taxon>
        <taxon>Nepetoideae</taxon>
        <taxon>Mentheae</taxon>
        <taxon>Salviinae</taxon>
        <taxon>Salvia</taxon>
        <taxon>Salvia subgen. Calosphace</taxon>
    </lineage>
</organism>
<reference evidence="2 3" key="1">
    <citation type="submission" date="2024-06" db="EMBL/GenBank/DDBJ databases">
        <title>A chromosome level genome sequence of Diviner's sage (Salvia divinorum).</title>
        <authorList>
            <person name="Ford S.A."/>
            <person name="Ro D.-K."/>
            <person name="Ness R.W."/>
            <person name="Phillips M.A."/>
        </authorList>
    </citation>
    <scope>NUCLEOTIDE SEQUENCE [LARGE SCALE GENOMIC DNA]</scope>
    <source>
        <strain evidence="2">SAF-2024a</strain>
        <tissue evidence="2">Leaf</tissue>
    </source>
</reference>
<feature type="region of interest" description="Disordered" evidence="1">
    <location>
        <begin position="1"/>
        <end position="30"/>
    </location>
</feature>
<feature type="compositionally biased region" description="Polar residues" evidence="1">
    <location>
        <begin position="16"/>
        <end position="26"/>
    </location>
</feature>
<keyword evidence="3" id="KW-1185">Reference proteome</keyword>
<evidence type="ECO:0000313" key="3">
    <source>
        <dbReference type="Proteomes" id="UP001567538"/>
    </source>
</evidence>
<name>A0ABD1FNL3_SALDI</name>
<gene>
    <name evidence="2" type="ORF">AAHA92_33025</name>
</gene>
<evidence type="ECO:0000256" key="1">
    <source>
        <dbReference type="SAM" id="MobiDB-lite"/>
    </source>
</evidence>
<dbReference type="EMBL" id="JBEAFC010000014">
    <property type="protein sequence ID" value="KAL1533090.1"/>
    <property type="molecule type" value="Genomic_DNA"/>
</dbReference>
<feature type="compositionally biased region" description="Basic and acidic residues" evidence="1">
    <location>
        <begin position="1"/>
        <end position="10"/>
    </location>
</feature>
<dbReference type="Proteomes" id="UP001567538">
    <property type="component" value="Unassembled WGS sequence"/>
</dbReference>
<accession>A0ABD1FNL3</accession>
<evidence type="ECO:0000313" key="2">
    <source>
        <dbReference type="EMBL" id="KAL1533090.1"/>
    </source>
</evidence>
<protein>
    <submittedName>
        <fullName evidence="2">Zinc finger CCCH domain-containing protein 24-like isoform X2</fullName>
    </submittedName>
</protein>
<comment type="caution">
    <text evidence="2">The sequence shown here is derived from an EMBL/GenBank/DDBJ whole genome shotgun (WGS) entry which is preliminary data.</text>
</comment>